<dbReference type="EMBL" id="CADCTQ010000194">
    <property type="protein sequence ID" value="CAA9254428.1"/>
    <property type="molecule type" value="Genomic_DNA"/>
</dbReference>
<reference evidence="1" key="1">
    <citation type="submission" date="2020-02" db="EMBL/GenBank/DDBJ databases">
        <authorList>
            <person name="Meier V. D."/>
        </authorList>
    </citation>
    <scope>NUCLEOTIDE SEQUENCE</scope>
    <source>
        <strain evidence="1">AVDCRST_MAG56</strain>
    </source>
</reference>
<evidence type="ECO:0000313" key="1">
    <source>
        <dbReference type="EMBL" id="CAA9254428.1"/>
    </source>
</evidence>
<protein>
    <submittedName>
        <fullName evidence="1">Uncharacterized protein</fullName>
    </submittedName>
</protein>
<sequence>MNCILLIINTRKGEKGFPALGIKRCPAEFYLNISPPSITRRDGFRLRA</sequence>
<dbReference type="AlphaFoldDB" id="A0A6J4IK30"/>
<gene>
    <name evidence="1" type="ORF">AVDCRST_MAG56-2142</name>
</gene>
<proteinExistence type="predicted"/>
<accession>A0A6J4IK30</accession>
<name>A0A6J4IK30_9SPHI</name>
<organism evidence="1">
    <name type="scientific">uncultured Cytophagales bacterium</name>
    <dbReference type="NCBI Taxonomy" id="158755"/>
    <lineage>
        <taxon>Bacteria</taxon>
        <taxon>Pseudomonadati</taxon>
        <taxon>Bacteroidota</taxon>
        <taxon>Sphingobacteriia</taxon>
        <taxon>Sphingobacteriales</taxon>
        <taxon>environmental samples</taxon>
    </lineage>
</organism>